<dbReference type="GO" id="GO:0005737">
    <property type="term" value="C:cytoplasm"/>
    <property type="evidence" value="ECO:0007669"/>
    <property type="project" value="UniProtKB-SubCell"/>
</dbReference>
<dbReference type="GO" id="GO:0005634">
    <property type="term" value="C:nucleus"/>
    <property type="evidence" value="ECO:0007669"/>
    <property type="project" value="UniProtKB-SubCell"/>
</dbReference>
<keyword evidence="8" id="KW-0539">Nucleus</keyword>
<dbReference type="InterPro" id="IPR016181">
    <property type="entry name" value="Acyl_CoA_acyltransferase"/>
</dbReference>
<keyword evidence="9" id="KW-0012">Acyltransferase</keyword>
<evidence type="ECO:0000256" key="2">
    <source>
        <dbReference type="ARBA" id="ARBA00004496"/>
    </source>
</evidence>
<dbReference type="InterPro" id="IPR039949">
    <property type="entry name" value="NAA40"/>
</dbReference>
<dbReference type="InParanoid" id="A0A6P4ADF5"/>
<keyword evidence="13" id="KW-1185">Reference proteome</keyword>
<evidence type="ECO:0000313" key="14">
    <source>
        <dbReference type="RefSeq" id="XP_015883711.3"/>
    </source>
</evidence>
<evidence type="ECO:0000256" key="10">
    <source>
        <dbReference type="ARBA" id="ARBA00047821"/>
    </source>
</evidence>
<evidence type="ECO:0000256" key="6">
    <source>
        <dbReference type="ARBA" id="ARBA00022490"/>
    </source>
</evidence>
<dbReference type="InterPro" id="IPR000182">
    <property type="entry name" value="GNAT_dom"/>
</dbReference>
<keyword evidence="7" id="KW-0808">Transferase</keyword>
<dbReference type="Gene3D" id="3.40.630.30">
    <property type="match status" value="1"/>
</dbReference>
<evidence type="ECO:0000313" key="13">
    <source>
        <dbReference type="Proteomes" id="UP001652623"/>
    </source>
</evidence>
<dbReference type="FunCoup" id="A0A6P4ADF5">
    <property type="interactions" value="2629"/>
</dbReference>
<dbReference type="AlphaFoldDB" id="A0A6P4ADF5"/>
<evidence type="ECO:0000259" key="12">
    <source>
        <dbReference type="PROSITE" id="PS51186"/>
    </source>
</evidence>
<keyword evidence="6" id="KW-0963">Cytoplasm</keyword>
<dbReference type="GO" id="GO:1990189">
    <property type="term" value="F:protein N-terminal-serine acetyltransferase activity"/>
    <property type="evidence" value="ECO:0007669"/>
    <property type="project" value="UniProtKB-EC"/>
</dbReference>
<dbReference type="KEGG" id="zju:107419482"/>
<dbReference type="CDD" id="cd04301">
    <property type="entry name" value="NAT_SF"/>
    <property type="match status" value="1"/>
</dbReference>
<comment type="subcellular location">
    <subcellularLocation>
        <location evidence="2">Cytoplasm</location>
    </subcellularLocation>
    <subcellularLocation>
        <location evidence="1">Nucleus</location>
    </subcellularLocation>
</comment>
<protein>
    <recommendedName>
        <fullName evidence="5">N-alpha-acetyltransferase 40</fullName>
        <ecNumber evidence="4">2.3.1.257</ecNumber>
    </recommendedName>
</protein>
<comment type="similarity">
    <text evidence="3">Belongs to the acetyltransferase family. NAA40 subfamily.</text>
</comment>
<dbReference type="GeneID" id="107419482"/>
<proteinExistence type="inferred from homology"/>
<dbReference type="SUPFAM" id="SSF55729">
    <property type="entry name" value="Acyl-CoA N-acyltransferases (Nat)"/>
    <property type="match status" value="1"/>
</dbReference>
<sequence length="258" mass="29718">MESKGLSTNRERRINRKQILEKKKAIDELIKAASSEKEPLCSFSPFRRYDKNGLSVYLESGRGDKLSFPVKQYIQNLLKVNMEGPYGSEWSVEEKVKRREMVAPEARYIFVYEASDAGQCESLTMHSAEKRTSASCLKHKEHMVGFVHYRFILEEEVPVLYVYELQLEPRVQGKGLGKFLMQLIELIAEKNHMGAVVLTVQKANTDAMNFYMNKLRYLISTISPSRVDPLIGHQKSYEILCKTFNHEAKAVLEVCQEI</sequence>
<dbReference type="RefSeq" id="XP_015883711.3">
    <property type="nucleotide sequence ID" value="XM_016028225.4"/>
</dbReference>
<dbReference type="PROSITE" id="PS51186">
    <property type="entry name" value="GNAT"/>
    <property type="match status" value="1"/>
</dbReference>
<dbReference type="GO" id="GO:0043998">
    <property type="term" value="F:histone H2A acetyltransferase activity"/>
    <property type="evidence" value="ECO:0007669"/>
    <property type="project" value="InterPro"/>
</dbReference>
<evidence type="ECO:0000256" key="11">
    <source>
        <dbReference type="ARBA" id="ARBA00049524"/>
    </source>
</evidence>
<dbReference type="Proteomes" id="UP001652623">
    <property type="component" value="Chromosome 2"/>
</dbReference>
<reference evidence="13" key="1">
    <citation type="submission" date="2025-05" db="UniProtKB">
        <authorList>
            <consortium name="RefSeq"/>
        </authorList>
    </citation>
    <scope>NUCLEOTIDE SEQUENCE [LARGE SCALE GENOMIC DNA]</scope>
</reference>
<evidence type="ECO:0000256" key="5">
    <source>
        <dbReference type="ARBA" id="ARBA00015043"/>
    </source>
</evidence>
<comment type="catalytic activity">
    <reaction evidence="11">
        <text>N-terminal L-seryl-[histone H4] + acetyl-CoA = N-terminal N(alpha)-acetyl-L-seryl-[histone H4] + CoA + H(+)</text>
        <dbReference type="Rhea" id="RHEA:50596"/>
        <dbReference type="Rhea" id="RHEA-COMP:12740"/>
        <dbReference type="Rhea" id="RHEA-COMP:12743"/>
        <dbReference type="ChEBI" id="CHEBI:15378"/>
        <dbReference type="ChEBI" id="CHEBI:57287"/>
        <dbReference type="ChEBI" id="CHEBI:57288"/>
        <dbReference type="ChEBI" id="CHEBI:64738"/>
        <dbReference type="ChEBI" id="CHEBI:83690"/>
        <dbReference type="EC" id="2.3.1.257"/>
    </reaction>
</comment>
<comment type="catalytic activity">
    <reaction evidence="10">
        <text>N-terminal L-seryl-[histone H2A] + acetyl-CoA = N-terminal N(alpha)-acetyl-L-seryl-[histone H2A] + CoA + H(+)</text>
        <dbReference type="Rhea" id="RHEA:50600"/>
        <dbReference type="Rhea" id="RHEA-COMP:12742"/>
        <dbReference type="Rhea" id="RHEA-COMP:12744"/>
        <dbReference type="ChEBI" id="CHEBI:15378"/>
        <dbReference type="ChEBI" id="CHEBI:57287"/>
        <dbReference type="ChEBI" id="CHEBI:57288"/>
        <dbReference type="ChEBI" id="CHEBI:64738"/>
        <dbReference type="ChEBI" id="CHEBI:83690"/>
        <dbReference type="EC" id="2.3.1.257"/>
    </reaction>
</comment>
<dbReference type="Pfam" id="PF00583">
    <property type="entry name" value="Acetyltransf_1"/>
    <property type="match status" value="1"/>
</dbReference>
<evidence type="ECO:0000256" key="1">
    <source>
        <dbReference type="ARBA" id="ARBA00004123"/>
    </source>
</evidence>
<evidence type="ECO:0000256" key="9">
    <source>
        <dbReference type="ARBA" id="ARBA00023315"/>
    </source>
</evidence>
<evidence type="ECO:0000256" key="4">
    <source>
        <dbReference type="ARBA" id="ARBA00012950"/>
    </source>
</evidence>
<gene>
    <name evidence="14" type="primary">LOC107419482</name>
</gene>
<name>A0A6P4ADF5_ZIZJJ</name>
<evidence type="ECO:0000256" key="3">
    <source>
        <dbReference type="ARBA" id="ARBA00008870"/>
    </source>
</evidence>
<reference evidence="14" key="2">
    <citation type="submission" date="2025-08" db="UniProtKB">
        <authorList>
            <consortium name="RefSeq"/>
        </authorList>
    </citation>
    <scope>IDENTIFICATION</scope>
    <source>
        <tissue evidence="14">Seedling</tissue>
    </source>
</reference>
<dbReference type="PANTHER" id="PTHR20531:SF1">
    <property type="entry name" value="N-ALPHA-ACETYLTRANSFERASE 40"/>
    <property type="match status" value="1"/>
</dbReference>
<dbReference type="PANTHER" id="PTHR20531">
    <property type="entry name" value="N-ALPHA-ACETYLTRANSFERASE 40"/>
    <property type="match status" value="1"/>
</dbReference>
<dbReference type="GO" id="GO:0010485">
    <property type="term" value="F:histone H4 acetyltransferase activity"/>
    <property type="evidence" value="ECO:0007669"/>
    <property type="project" value="InterPro"/>
</dbReference>
<dbReference type="EC" id="2.3.1.257" evidence="4"/>
<evidence type="ECO:0000256" key="8">
    <source>
        <dbReference type="ARBA" id="ARBA00023242"/>
    </source>
</evidence>
<accession>A0A6P4ADF5</accession>
<feature type="domain" description="N-acetyltransferase" evidence="12">
    <location>
        <begin position="93"/>
        <end position="258"/>
    </location>
</feature>
<evidence type="ECO:0000256" key="7">
    <source>
        <dbReference type="ARBA" id="ARBA00022679"/>
    </source>
</evidence>
<organism evidence="13 14">
    <name type="scientific">Ziziphus jujuba</name>
    <name type="common">Chinese jujube</name>
    <name type="synonym">Ziziphus sativa</name>
    <dbReference type="NCBI Taxonomy" id="326968"/>
    <lineage>
        <taxon>Eukaryota</taxon>
        <taxon>Viridiplantae</taxon>
        <taxon>Streptophyta</taxon>
        <taxon>Embryophyta</taxon>
        <taxon>Tracheophyta</taxon>
        <taxon>Spermatophyta</taxon>
        <taxon>Magnoliopsida</taxon>
        <taxon>eudicotyledons</taxon>
        <taxon>Gunneridae</taxon>
        <taxon>Pentapetalae</taxon>
        <taxon>rosids</taxon>
        <taxon>fabids</taxon>
        <taxon>Rosales</taxon>
        <taxon>Rhamnaceae</taxon>
        <taxon>Paliureae</taxon>
        <taxon>Ziziphus</taxon>
    </lineage>
</organism>